<dbReference type="PANTHER" id="PTHR43760">
    <property type="entry name" value="ENDORIBONUCLEASE-RELATED"/>
    <property type="match status" value="1"/>
</dbReference>
<feature type="signal peptide" evidence="1">
    <location>
        <begin position="1"/>
        <end position="24"/>
    </location>
</feature>
<dbReference type="AlphaFoldDB" id="H6RH33"/>
<evidence type="ECO:0000313" key="3">
    <source>
        <dbReference type="EMBL" id="CCG00344.1"/>
    </source>
</evidence>
<dbReference type="InterPro" id="IPR013813">
    <property type="entry name" value="Endoribo_LPSP/chorism_mut-like"/>
</dbReference>
<accession>H6RH33</accession>
<organism evidence="3">
    <name type="scientific">uncultured Flavobacteriia bacterium</name>
    <dbReference type="NCBI Taxonomy" id="212695"/>
    <lineage>
        <taxon>Bacteria</taxon>
        <taxon>Pseudomonadati</taxon>
        <taxon>Bacteroidota</taxon>
        <taxon>Flavobacteriia</taxon>
        <taxon>environmental samples</taxon>
    </lineage>
</organism>
<evidence type="ECO:0000259" key="2">
    <source>
        <dbReference type="Pfam" id="PF14588"/>
    </source>
</evidence>
<dbReference type="InterPro" id="IPR035959">
    <property type="entry name" value="RutC-like_sf"/>
</dbReference>
<dbReference type="PROSITE" id="PS51257">
    <property type="entry name" value="PROKAR_LIPOPROTEIN"/>
    <property type="match status" value="1"/>
</dbReference>
<dbReference type="Pfam" id="PF14588">
    <property type="entry name" value="YjgF_endoribonc"/>
    <property type="match status" value="1"/>
</dbReference>
<reference evidence="3" key="2">
    <citation type="submission" date="2012-02" db="EMBL/GenBank/DDBJ databases">
        <authorList>
            <person name="Genoscope - CEA"/>
        </authorList>
    </citation>
    <scope>NUCLEOTIDE SEQUENCE</scope>
</reference>
<dbReference type="Gene3D" id="3.30.1330.40">
    <property type="entry name" value="RutC-like"/>
    <property type="match status" value="1"/>
</dbReference>
<dbReference type="CDD" id="cd02199">
    <property type="entry name" value="YjgF_YER057c_UK114_like_1"/>
    <property type="match status" value="1"/>
</dbReference>
<evidence type="ECO:0000256" key="1">
    <source>
        <dbReference type="SAM" id="SignalP"/>
    </source>
</evidence>
<keyword evidence="1" id="KW-0732">Signal</keyword>
<proteinExistence type="predicted"/>
<sequence>MKKLLYILVLTFGLILFSCSSPKAQNKTNQVNSDFNPEAKLDSMKIVLPQPPTPVANFVNTVQAGNLLFLSGNGPLKADGKFITGKLGADLSIKEGYEAARITGINQLGVIKSAIGDLSRVKRIVRVTGMVNASPDFTQHPSVVNGFSDLMVAVFGEKGKHTRAAVGMGSLPFNIAVEIDMIVEIE</sequence>
<gene>
    <name evidence="3" type="ORF">VIS_S18CTB50013</name>
</gene>
<name>H6RH33_9BACT</name>
<reference evidence="3" key="1">
    <citation type="journal article" date="2012" name="Environ. Microbiol.">
        <title>Genomic content of uncultured Bacteroidetes from contrasting oceanic provinces in the North Atlantic Ocean.</title>
        <authorList>
            <person name="Gomez-Pereira P.R."/>
            <person name="Schuler M."/>
            <person name="Fuchs B.M."/>
            <person name="Bennke C."/>
            <person name="Teeling H."/>
            <person name="Waldmann J."/>
            <person name="Richter M."/>
            <person name="Barbe V."/>
            <person name="Bataille E."/>
            <person name="Glockner F.O."/>
            <person name="Amann R."/>
        </authorList>
    </citation>
    <scope>NUCLEOTIDE SEQUENCE</scope>
</reference>
<protein>
    <submittedName>
        <fullName evidence="3">Endoribonuclease L-PSP family protein</fullName>
    </submittedName>
</protein>
<dbReference type="EMBL" id="FO117605">
    <property type="protein sequence ID" value="CCG00344.1"/>
    <property type="molecule type" value="Genomic_DNA"/>
</dbReference>
<feature type="chain" id="PRO_5003605967" evidence="1">
    <location>
        <begin position="25"/>
        <end position="186"/>
    </location>
</feature>
<feature type="domain" description="Endoribonuclease L-PSP/chorismate mutase-like" evidence="2">
    <location>
        <begin position="41"/>
        <end position="177"/>
    </location>
</feature>
<dbReference type="SUPFAM" id="SSF55298">
    <property type="entry name" value="YjgF-like"/>
    <property type="match status" value="1"/>
</dbReference>
<dbReference type="PANTHER" id="PTHR43760:SF1">
    <property type="entry name" value="ENDORIBONUCLEASE L-PSP_CHORISMATE MUTASE-LIKE DOMAIN-CONTAINING PROTEIN"/>
    <property type="match status" value="1"/>
</dbReference>